<sequence>MTLASMIRQWQERRVVAREWEALDASERQALARDIGVSEELLSNLAARGPDAAAELPRLMAALSLDPRAIELEQPALMRDMTLVCSECMEKARCRQELVREQAPAAYAEYCLNAETLRDMRKGPAASA</sequence>
<organism evidence="2 3">
    <name type="scientific">Microvirga subterranea</name>
    <dbReference type="NCBI Taxonomy" id="186651"/>
    <lineage>
        <taxon>Bacteria</taxon>
        <taxon>Pseudomonadati</taxon>
        <taxon>Pseudomonadota</taxon>
        <taxon>Alphaproteobacteria</taxon>
        <taxon>Hyphomicrobiales</taxon>
        <taxon>Methylobacteriaceae</taxon>
        <taxon>Microvirga</taxon>
    </lineage>
</organism>
<proteinExistence type="predicted"/>
<dbReference type="AlphaFoldDB" id="A0A370HHN6"/>
<comment type="caution">
    <text evidence="2">The sequence shown here is derived from an EMBL/GenBank/DDBJ whole genome shotgun (WGS) entry which is preliminary data.</text>
</comment>
<feature type="domain" description="DUF6455" evidence="1">
    <location>
        <begin position="75"/>
        <end position="122"/>
    </location>
</feature>
<protein>
    <recommendedName>
        <fullName evidence="1">DUF6455 domain-containing protein</fullName>
    </recommendedName>
</protein>
<dbReference type="EMBL" id="QQBB01000007">
    <property type="protein sequence ID" value="RDI57390.1"/>
    <property type="molecule type" value="Genomic_DNA"/>
</dbReference>
<evidence type="ECO:0000313" key="2">
    <source>
        <dbReference type="EMBL" id="RDI57390.1"/>
    </source>
</evidence>
<reference evidence="2 3" key="1">
    <citation type="submission" date="2018-07" db="EMBL/GenBank/DDBJ databases">
        <title>Genomic Encyclopedia of Type Strains, Phase IV (KMG-IV): sequencing the most valuable type-strain genomes for metagenomic binning, comparative biology and taxonomic classification.</title>
        <authorList>
            <person name="Goeker M."/>
        </authorList>
    </citation>
    <scope>NUCLEOTIDE SEQUENCE [LARGE SCALE GENOMIC DNA]</scope>
    <source>
        <strain evidence="2 3">DSM 14364</strain>
    </source>
</reference>
<evidence type="ECO:0000313" key="3">
    <source>
        <dbReference type="Proteomes" id="UP000254925"/>
    </source>
</evidence>
<name>A0A370HHN6_9HYPH</name>
<dbReference type="Proteomes" id="UP000254925">
    <property type="component" value="Unassembled WGS sequence"/>
</dbReference>
<dbReference type="InterPro" id="IPR045601">
    <property type="entry name" value="DUF6455"/>
</dbReference>
<accession>A0A370HHN6</accession>
<evidence type="ECO:0000259" key="1">
    <source>
        <dbReference type="Pfam" id="PF20056"/>
    </source>
</evidence>
<dbReference type="OrthoDB" id="7307423at2"/>
<keyword evidence="3" id="KW-1185">Reference proteome</keyword>
<dbReference type="Pfam" id="PF20056">
    <property type="entry name" value="DUF6455"/>
    <property type="match status" value="1"/>
</dbReference>
<gene>
    <name evidence="2" type="ORF">DES45_107312</name>
</gene>
<dbReference type="RefSeq" id="WP_114771592.1">
    <property type="nucleotide sequence ID" value="NZ_QQBB01000007.1"/>
</dbReference>